<keyword evidence="2" id="KW-1185">Reference proteome</keyword>
<dbReference type="AlphaFoldDB" id="A0AAD3P542"/>
<organism evidence="1 2">
    <name type="scientific">Nepenthes gracilis</name>
    <name type="common">Slender pitcher plant</name>
    <dbReference type="NCBI Taxonomy" id="150966"/>
    <lineage>
        <taxon>Eukaryota</taxon>
        <taxon>Viridiplantae</taxon>
        <taxon>Streptophyta</taxon>
        <taxon>Embryophyta</taxon>
        <taxon>Tracheophyta</taxon>
        <taxon>Spermatophyta</taxon>
        <taxon>Magnoliopsida</taxon>
        <taxon>eudicotyledons</taxon>
        <taxon>Gunneridae</taxon>
        <taxon>Pentapetalae</taxon>
        <taxon>Caryophyllales</taxon>
        <taxon>Nepenthaceae</taxon>
        <taxon>Nepenthes</taxon>
    </lineage>
</organism>
<dbReference type="Proteomes" id="UP001279734">
    <property type="component" value="Unassembled WGS sequence"/>
</dbReference>
<protein>
    <submittedName>
        <fullName evidence="1">Uncharacterized protein</fullName>
    </submittedName>
</protein>
<evidence type="ECO:0000313" key="1">
    <source>
        <dbReference type="EMBL" id="GMG99577.1"/>
    </source>
</evidence>
<name>A0AAD3P542_NEPGR</name>
<sequence>MYVIAESRPKLASGEVSEPMRTQRPRCDLLVMAYRRLKYRHMSTYMGSGGRVADIPYKQPRAFTGWWARQLDACWHCQQ</sequence>
<proteinExistence type="predicted"/>
<gene>
    <name evidence="1" type="ORF">Nepgr_001417</name>
</gene>
<dbReference type="EMBL" id="BSYO01000001">
    <property type="protein sequence ID" value="GMG99577.1"/>
    <property type="molecule type" value="Genomic_DNA"/>
</dbReference>
<comment type="caution">
    <text evidence="1">The sequence shown here is derived from an EMBL/GenBank/DDBJ whole genome shotgun (WGS) entry which is preliminary data.</text>
</comment>
<evidence type="ECO:0000313" key="2">
    <source>
        <dbReference type="Proteomes" id="UP001279734"/>
    </source>
</evidence>
<accession>A0AAD3P542</accession>
<reference evidence="1" key="1">
    <citation type="submission" date="2023-05" db="EMBL/GenBank/DDBJ databases">
        <title>Nepenthes gracilis genome sequencing.</title>
        <authorList>
            <person name="Fukushima K."/>
        </authorList>
    </citation>
    <scope>NUCLEOTIDE SEQUENCE</scope>
    <source>
        <strain evidence="1">SING2019-196</strain>
    </source>
</reference>